<dbReference type="GO" id="GO:0016747">
    <property type="term" value="F:acyltransferase activity, transferring groups other than amino-acyl groups"/>
    <property type="evidence" value="ECO:0007669"/>
    <property type="project" value="InterPro"/>
</dbReference>
<organism evidence="4 5">
    <name type="scientific">Aeromonas hydrophila</name>
    <dbReference type="NCBI Taxonomy" id="644"/>
    <lineage>
        <taxon>Bacteria</taxon>
        <taxon>Pseudomonadati</taxon>
        <taxon>Pseudomonadota</taxon>
        <taxon>Gammaproteobacteria</taxon>
        <taxon>Aeromonadales</taxon>
        <taxon>Aeromonadaceae</taxon>
        <taxon>Aeromonas</taxon>
    </lineage>
</organism>
<evidence type="ECO:0000256" key="1">
    <source>
        <dbReference type="ARBA" id="ARBA00022679"/>
    </source>
</evidence>
<evidence type="ECO:0000256" key="2">
    <source>
        <dbReference type="ARBA" id="ARBA00023315"/>
    </source>
</evidence>
<keyword evidence="1" id="KW-0808">Transferase</keyword>
<dbReference type="AlphaFoldDB" id="A0AAD3U851"/>
<evidence type="ECO:0000313" key="5">
    <source>
        <dbReference type="Proteomes" id="UP000859505"/>
    </source>
</evidence>
<proteinExistence type="predicted"/>
<evidence type="ECO:0000259" key="3">
    <source>
        <dbReference type="PROSITE" id="PS51186"/>
    </source>
</evidence>
<keyword evidence="2" id="KW-0012">Acyltransferase</keyword>
<accession>A0AAD3U851</accession>
<dbReference type="InterPro" id="IPR050680">
    <property type="entry name" value="YpeA/RimI_acetyltransf"/>
</dbReference>
<feature type="domain" description="N-acetyltransferase" evidence="3">
    <location>
        <begin position="1"/>
        <end position="145"/>
    </location>
</feature>
<dbReference type="Pfam" id="PF00583">
    <property type="entry name" value="Acetyltransf_1"/>
    <property type="match status" value="1"/>
</dbReference>
<dbReference type="PANTHER" id="PTHR43420">
    <property type="entry name" value="ACETYLTRANSFERASE"/>
    <property type="match status" value="1"/>
</dbReference>
<dbReference type="EMBL" id="DACTUL010000003">
    <property type="protein sequence ID" value="HAT6343006.1"/>
    <property type="molecule type" value="Genomic_DNA"/>
</dbReference>
<evidence type="ECO:0000313" key="4">
    <source>
        <dbReference type="EMBL" id="HAT6343006.1"/>
    </source>
</evidence>
<reference evidence="4" key="1">
    <citation type="journal article" date="2018" name="Genome Biol.">
        <title>SKESA: strategic k-mer extension for scrupulous assemblies.</title>
        <authorList>
            <person name="Souvorov A."/>
            <person name="Agarwala R."/>
            <person name="Lipman D.J."/>
        </authorList>
    </citation>
    <scope>NUCLEOTIDE SEQUENCE</scope>
    <source>
        <strain evidence="4">OLC2673_Aeromonas</strain>
    </source>
</reference>
<dbReference type="InterPro" id="IPR000182">
    <property type="entry name" value="GNAT_dom"/>
</dbReference>
<reference evidence="4" key="2">
    <citation type="submission" date="2020-01" db="EMBL/GenBank/DDBJ databases">
        <authorList>
            <consortium name="NCBI Pathogen Detection Project"/>
        </authorList>
    </citation>
    <scope>NUCLEOTIDE SEQUENCE</scope>
    <source>
        <strain evidence="4">OLC2673_Aeromonas</strain>
    </source>
</reference>
<protein>
    <submittedName>
        <fullName evidence="4">GNAT family N-acetyltransferase</fullName>
    </submittedName>
</protein>
<dbReference type="SUPFAM" id="SSF55729">
    <property type="entry name" value="Acyl-CoA N-acyltransferases (Nat)"/>
    <property type="match status" value="1"/>
</dbReference>
<dbReference type="InterPro" id="IPR016181">
    <property type="entry name" value="Acyl_CoA_acyltransferase"/>
</dbReference>
<dbReference type="PANTHER" id="PTHR43420:SF44">
    <property type="entry name" value="ACETYLTRANSFERASE YPEA"/>
    <property type="match status" value="1"/>
</dbReference>
<sequence>MTRINHSLIYQLLMKVDSDFNPPLSLSLDLDEYSKRIASKAILFTCFNDKTLIALCAIYATDNEYLQAYLTLLAVDPAFRGGGVAKKLISEMEAYVLDAGFKYVKLEVYKTNVSALSMYRRFGYEIVEESHNSYFLKKSMHHNNIADS</sequence>
<dbReference type="PROSITE" id="PS51186">
    <property type="entry name" value="GNAT"/>
    <property type="match status" value="1"/>
</dbReference>
<name>A0AAD3U851_AERHY</name>
<dbReference type="Proteomes" id="UP000859505">
    <property type="component" value="Unassembled WGS sequence"/>
</dbReference>
<gene>
    <name evidence="4" type="ORF">JAJ28_000689</name>
</gene>
<comment type="caution">
    <text evidence="4">The sequence shown here is derived from an EMBL/GenBank/DDBJ whole genome shotgun (WGS) entry which is preliminary data.</text>
</comment>
<dbReference type="CDD" id="cd04301">
    <property type="entry name" value="NAT_SF"/>
    <property type="match status" value="1"/>
</dbReference>
<dbReference type="Gene3D" id="3.40.630.30">
    <property type="match status" value="1"/>
</dbReference>